<keyword evidence="1" id="KW-0472">Membrane</keyword>
<accession>A0A148KKR6</accession>
<feature type="transmembrane region" description="Helical" evidence="1">
    <location>
        <begin position="5"/>
        <end position="24"/>
    </location>
</feature>
<evidence type="ECO:0000256" key="1">
    <source>
        <dbReference type="SAM" id="Phobius"/>
    </source>
</evidence>
<feature type="transmembrane region" description="Helical" evidence="1">
    <location>
        <begin position="96"/>
        <end position="118"/>
    </location>
</feature>
<gene>
    <name evidence="2" type="ORF">AX660_03650</name>
</gene>
<feature type="transmembrane region" description="Helical" evidence="1">
    <location>
        <begin position="69"/>
        <end position="90"/>
    </location>
</feature>
<proteinExistence type="predicted"/>
<reference evidence="3" key="1">
    <citation type="submission" date="2016-02" db="EMBL/GenBank/DDBJ databases">
        <authorList>
            <person name="Schultz-Johansen M."/>
            <person name="Glaring M.A."/>
            <person name="Bech P.K."/>
            <person name="Stougaard P."/>
        </authorList>
    </citation>
    <scope>NUCLEOTIDE SEQUENCE [LARGE SCALE GENOMIC DNA]</scope>
    <source>
        <strain evidence="3">S66</strain>
    </source>
</reference>
<dbReference type="Proteomes" id="UP000070299">
    <property type="component" value="Unassembled WGS sequence"/>
</dbReference>
<keyword evidence="2" id="KW-0675">Receptor</keyword>
<feature type="transmembrane region" description="Helical" evidence="1">
    <location>
        <begin position="36"/>
        <end position="57"/>
    </location>
</feature>
<organism evidence="2 3">
    <name type="scientific">Paraglaciecola hydrolytica</name>
    <dbReference type="NCBI Taxonomy" id="1799789"/>
    <lineage>
        <taxon>Bacteria</taxon>
        <taxon>Pseudomonadati</taxon>
        <taxon>Pseudomonadota</taxon>
        <taxon>Gammaproteobacteria</taxon>
        <taxon>Alteromonadales</taxon>
        <taxon>Alteromonadaceae</taxon>
        <taxon>Paraglaciecola</taxon>
    </lineage>
</organism>
<comment type="caution">
    <text evidence="2">The sequence shown here is derived from an EMBL/GenBank/DDBJ whole genome shotgun (WGS) entry which is preliminary data.</text>
</comment>
<dbReference type="OrthoDB" id="9808748at2"/>
<evidence type="ECO:0000313" key="2">
    <source>
        <dbReference type="EMBL" id="KXI26870.1"/>
    </source>
</evidence>
<dbReference type="AlphaFoldDB" id="A0A148KKR6"/>
<keyword evidence="1" id="KW-1133">Transmembrane helix</keyword>
<sequence>MDRKYVMTALGYGLVGLLMGIYMAHSKNHAQVVTHAHIMLVGLVVSFIYAVCYKLWLAASPSKLSTIQFYTHQIGTFVMLISLFLLFGGFAPESLLGPILGISTLSVLISMLLMKILFIKSKPKN</sequence>
<keyword evidence="3" id="KW-1185">Reference proteome</keyword>
<dbReference type="EMBL" id="LSNE01000020">
    <property type="protein sequence ID" value="KXI26870.1"/>
    <property type="molecule type" value="Genomic_DNA"/>
</dbReference>
<evidence type="ECO:0000313" key="3">
    <source>
        <dbReference type="Proteomes" id="UP000070299"/>
    </source>
</evidence>
<dbReference type="RefSeq" id="WP_068382406.1">
    <property type="nucleotide sequence ID" value="NZ_LSNE01000020.1"/>
</dbReference>
<protein>
    <submittedName>
        <fullName evidence="2">TonB-dependent receptor</fullName>
    </submittedName>
</protein>
<name>A0A148KKR6_9ALTE</name>
<dbReference type="STRING" id="1799789.AX660_03650"/>
<keyword evidence="1" id="KW-0812">Transmembrane</keyword>